<proteinExistence type="predicted"/>
<dbReference type="EMBL" id="BK016254">
    <property type="protein sequence ID" value="DAG05281.1"/>
    <property type="molecule type" value="Genomic_DNA"/>
</dbReference>
<reference evidence="1" key="1">
    <citation type="journal article" date="2021" name="Proc. Natl. Acad. Sci. U.S.A.">
        <title>A Catalog of Tens of Thousands of Viruses from Human Metagenomes Reveals Hidden Associations with Chronic Diseases.</title>
        <authorList>
            <person name="Tisza M.J."/>
            <person name="Buck C.B."/>
        </authorList>
    </citation>
    <scope>NUCLEOTIDE SEQUENCE</scope>
    <source>
        <strain evidence="1">Ctbxa26</strain>
    </source>
</reference>
<accession>A0A8S5VET5</accession>
<name>A0A8S5VET5_9CAUD</name>
<sequence>MSLIIENKEALDSLANSIIKANLNVNDTMATKGRLAALVDNIIPEKTRFASGVFTPSEDITSANAPWLDFALGTDDNGNRIIPNLIFTYQPYVLQNAEVMNASCYSIWIYGVPLVNPFDYSNFIVWQYNTFKRTTPSSSTSIYYTGGFQRGTVVGEQETSEYVFTKNKFRLIPIRDTYPLLAGHPIVWLQIKF</sequence>
<organism evidence="1">
    <name type="scientific">Siphoviridae sp. ctbxa26</name>
    <dbReference type="NCBI Taxonomy" id="2825568"/>
    <lineage>
        <taxon>Viruses</taxon>
        <taxon>Duplodnaviria</taxon>
        <taxon>Heunggongvirae</taxon>
        <taxon>Uroviricota</taxon>
        <taxon>Caudoviricetes</taxon>
    </lineage>
</organism>
<protein>
    <submittedName>
        <fullName evidence="1">Uncharacterized protein</fullName>
    </submittedName>
</protein>
<evidence type="ECO:0000313" key="1">
    <source>
        <dbReference type="EMBL" id="DAG05281.1"/>
    </source>
</evidence>